<dbReference type="GO" id="GO:0006353">
    <property type="term" value="P:DNA-templated transcription termination"/>
    <property type="evidence" value="ECO:0007669"/>
    <property type="project" value="UniProtKB-UniRule"/>
</dbReference>
<dbReference type="Proteomes" id="UP000214880">
    <property type="component" value="Unassembled WGS sequence"/>
</dbReference>
<evidence type="ECO:0000256" key="1">
    <source>
        <dbReference type="ARBA" id="ARBA00005952"/>
    </source>
</evidence>
<dbReference type="InterPro" id="IPR006027">
    <property type="entry name" value="NusB_RsmB_TIM44"/>
</dbReference>
<accession>A0A1G9KXN1</accession>
<keyword evidence="2 6" id="KW-0889">Transcription antitermination</keyword>
<keyword evidence="3 6" id="KW-0694">RNA-binding</keyword>
<keyword evidence="4 6" id="KW-0805">Transcription regulation</keyword>
<evidence type="ECO:0000259" key="7">
    <source>
        <dbReference type="Pfam" id="PF01029"/>
    </source>
</evidence>
<dbReference type="SUPFAM" id="SSF48013">
    <property type="entry name" value="NusB-like"/>
    <property type="match status" value="1"/>
</dbReference>
<keyword evidence="5 6" id="KW-0804">Transcription</keyword>
<proteinExistence type="inferred from homology"/>
<dbReference type="InterPro" id="IPR011605">
    <property type="entry name" value="NusB_fam"/>
</dbReference>
<dbReference type="AlphaFoldDB" id="A0A1G9KXN1"/>
<dbReference type="InterPro" id="IPR035926">
    <property type="entry name" value="NusB-like_sf"/>
</dbReference>
<feature type="domain" description="NusB/RsmB/TIM44" evidence="7">
    <location>
        <begin position="4"/>
        <end position="131"/>
    </location>
</feature>
<evidence type="ECO:0000313" key="9">
    <source>
        <dbReference type="Proteomes" id="UP000214880"/>
    </source>
</evidence>
<sequence length="135" mass="14980">MSRRKAREMALQALFQLDYNQTDSNEALGTVFNERAGVAEQTKQYSQELVSGTQSHLGEIDEIIASNSTEWKLGRMAGVDRNITRLAIYELKFAKEQLTPNIIINEAVELAKTFGSDESGRFINGILGALVKNKG</sequence>
<dbReference type="EMBL" id="FNHB01000001">
    <property type="protein sequence ID" value="SDL54461.1"/>
    <property type="molecule type" value="Genomic_DNA"/>
</dbReference>
<dbReference type="OrthoDB" id="9811381at2"/>
<protein>
    <recommendedName>
        <fullName evidence="6">Transcription antitermination protein NusB</fullName>
    </recommendedName>
    <alternativeName>
        <fullName evidence="6">Antitermination factor NusB</fullName>
    </alternativeName>
</protein>
<evidence type="ECO:0000256" key="2">
    <source>
        <dbReference type="ARBA" id="ARBA00022814"/>
    </source>
</evidence>
<evidence type="ECO:0000313" key="8">
    <source>
        <dbReference type="EMBL" id="SDL54461.1"/>
    </source>
</evidence>
<dbReference type="GO" id="GO:0031564">
    <property type="term" value="P:transcription antitermination"/>
    <property type="evidence" value="ECO:0007669"/>
    <property type="project" value="UniProtKB-KW"/>
</dbReference>
<evidence type="ECO:0000256" key="4">
    <source>
        <dbReference type="ARBA" id="ARBA00023015"/>
    </source>
</evidence>
<gene>
    <name evidence="6" type="primary">nusB</name>
    <name evidence="8" type="ORF">SAMN04488502_101161</name>
</gene>
<organism evidence="8 9">
    <name type="scientific">Dendrosporobacter quercicolus</name>
    <dbReference type="NCBI Taxonomy" id="146817"/>
    <lineage>
        <taxon>Bacteria</taxon>
        <taxon>Bacillati</taxon>
        <taxon>Bacillota</taxon>
        <taxon>Negativicutes</taxon>
        <taxon>Selenomonadales</taxon>
        <taxon>Sporomusaceae</taxon>
        <taxon>Dendrosporobacter</taxon>
    </lineage>
</organism>
<keyword evidence="9" id="KW-1185">Reference proteome</keyword>
<dbReference type="PANTHER" id="PTHR11078:SF3">
    <property type="entry name" value="ANTITERMINATION NUSB DOMAIN-CONTAINING PROTEIN"/>
    <property type="match status" value="1"/>
</dbReference>
<dbReference type="GO" id="GO:0005829">
    <property type="term" value="C:cytosol"/>
    <property type="evidence" value="ECO:0007669"/>
    <property type="project" value="TreeGrafter"/>
</dbReference>
<comment type="similarity">
    <text evidence="1 6">Belongs to the NusB family.</text>
</comment>
<dbReference type="RefSeq" id="WP_092067333.1">
    <property type="nucleotide sequence ID" value="NZ_FNHB01000001.1"/>
</dbReference>
<dbReference type="HAMAP" id="MF_00073">
    <property type="entry name" value="NusB"/>
    <property type="match status" value="1"/>
</dbReference>
<dbReference type="NCBIfam" id="TIGR01951">
    <property type="entry name" value="nusB"/>
    <property type="match status" value="1"/>
</dbReference>
<evidence type="ECO:0000256" key="6">
    <source>
        <dbReference type="HAMAP-Rule" id="MF_00073"/>
    </source>
</evidence>
<dbReference type="PANTHER" id="PTHR11078">
    <property type="entry name" value="N UTILIZATION SUBSTANCE PROTEIN B-RELATED"/>
    <property type="match status" value="1"/>
</dbReference>
<dbReference type="Gene3D" id="1.10.940.10">
    <property type="entry name" value="NusB-like"/>
    <property type="match status" value="1"/>
</dbReference>
<dbReference type="STRING" id="146817.SAMN04488502_101161"/>
<dbReference type="Pfam" id="PF01029">
    <property type="entry name" value="NusB"/>
    <property type="match status" value="1"/>
</dbReference>
<evidence type="ECO:0000256" key="3">
    <source>
        <dbReference type="ARBA" id="ARBA00022884"/>
    </source>
</evidence>
<reference evidence="8 9" key="1">
    <citation type="submission" date="2016-10" db="EMBL/GenBank/DDBJ databases">
        <authorList>
            <person name="de Groot N.N."/>
        </authorList>
    </citation>
    <scope>NUCLEOTIDE SEQUENCE [LARGE SCALE GENOMIC DNA]</scope>
    <source>
        <strain evidence="8 9">DSM 1736</strain>
    </source>
</reference>
<dbReference type="GO" id="GO:0003723">
    <property type="term" value="F:RNA binding"/>
    <property type="evidence" value="ECO:0007669"/>
    <property type="project" value="UniProtKB-UniRule"/>
</dbReference>
<comment type="function">
    <text evidence="6">Involved in transcription antitermination. Required for transcription of ribosomal RNA (rRNA) genes. Binds specifically to the boxA antiterminator sequence of the ribosomal RNA (rrn) operons.</text>
</comment>
<evidence type="ECO:0000256" key="5">
    <source>
        <dbReference type="ARBA" id="ARBA00023163"/>
    </source>
</evidence>
<dbReference type="CDD" id="cd00619">
    <property type="entry name" value="Terminator_NusB"/>
    <property type="match status" value="1"/>
</dbReference>
<name>A0A1G9KXN1_9FIRM</name>